<reference evidence="1 2" key="1">
    <citation type="submission" date="2015-07" db="EMBL/GenBank/DDBJ databases">
        <title>Acinetobacter yuneri, a novel member of Acinetobacter calcoaceticus-Acinetobacter baumannii complex isolated from clinical specimen.</title>
        <authorList>
            <person name="Yu Y."/>
        </authorList>
    </citation>
    <scope>NUCLEOTIDE SEQUENCE [LARGE SCALE GENOMIC DNA]</scope>
    <source>
        <strain evidence="1 2">A362</strain>
    </source>
</reference>
<proteinExistence type="predicted"/>
<organism evidence="1 2">
    <name type="scientific">Acinetobacter genomosp. 33YU</name>
    <dbReference type="NCBI Taxonomy" id="1675530"/>
    <lineage>
        <taxon>Bacteria</taxon>
        <taxon>Pseudomonadati</taxon>
        <taxon>Pseudomonadota</taxon>
        <taxon>Gammaproteobacteria</taxon>
        <taxon>Moraxellales</taxon>
        <taxon>Moraxellaceae</taxon>
        <taxon>Acinetobacter</taxon>
    </lineage>
</organism>
<protein>
    <submittedName>
        <fullName evidence="1">Uncharacterized protein</fullName>
    </submittedName>
</protein>
<comment type="caution">
    <text evidence="1">The sequence shown here is derived from an EMBL/GenBank/DDBJ whole genome shotgun (WGS) entry which is preliminary data.</text>
</comment>
<sequence>MKFEEFNKLVDKFLEQEEYEKVDEILDDQIDEIIKLDSKEIEKYLMLYASLAGDAESLARFDKLFNKAVSLGKIKQTDLKKYEESSPANRWL</sequence>
<gene>
    <name evidence="1" type="ORF">AC058_01125</name>
</gene>
<accession>A0A1V2V2B2</accession>
<keyword evidence="2" id="KW-1185">Reference proteome</keyword>
<evidence type="ECO:0000313" key="2">
    <source>
        <dbReference type="Proteomes" id="UP000189376"/>
    </source>
</evidence>
<dbReference type="AlphaFoldDB" id="A0A1V2V2B2"/>
<dbReference type="Proteomes" id="UP000189376">
    <property type="component" value="Unassembled WGS sequence"/>
</dbReference>
<evidence type="ECO:0000313" key="1">
    <source>
        <dbReference type="EMBL" id="ONN56287.1"/>
    </source>
</evidence>
<dbReference type="EMBL" id="LFZS01000001">
    <property type="protein sequence ID" value="ONN56287.1"/>
    <property type="molecule type" value="Genomic_DNA"/>
</dbReference>
<name>A0A1V2V2B2_9GAMM</name>
<dbReference type="RefSeq" id="WP_077168270.1">
    <property type="nucleotide sequence ID" value="NZ_LFZS01000001.1"/>
</dbReference>